<dbReference type="eggNOG" id="ENOG502T6PS">
    <property type="taxonomic scope" value="Eukaryota"/>
</dbReference>
<evidence type="ECO:0000313" key="3">
    <source>
        <dbReference type="RefSeq" id="XP_005178492.1"/>
    </source>
</evidence>
<dbReference type="AlphaFoldDB" id="A0A1I8M4R0"/>
<keyword evidence="2" id="KW-1185">Reference proteome</keyword>
<dbReference type="VEuPathDB" id="VectorBase:MDOA001204"/>
<dbReference type="Proteomes" id="UP001652621">
    <property type="component" value="Unplaced"/>
</dbReference>
<proteinExistence type="predicted"/>
<accession>A0A1I8M4R0</accession>
<organism evidence="1">
    <name type="scientific">Musca domestica</name>
    <name type="common">House fly</name>
    <dbReference type="NCBI Taxonomy" id="7370"/>
    <lineage>
        <taxon>Eukaryota</taxon>
        <taxon>Metazoa</taxon>
        <taxon>Ecdysozoa</taxon>
        <taxon>Arthropoda</taxon>
        <taxon>Hexapoda</taxon>
        <taxon>Insecta</taxon>
        <taxon>Pterygota</taxon>
        <taxon>Neoptera</taxon>
        <taxon>Endopterygota</taxon>
        <taxon>Diptera</taxon>
        <taxon>Brachycera</taxon>
        <taxon>Muscomorpha</taxon>
        <taxon>Muscoidea</taxon>
        <taxon>Muscidae</taxon>
        <taxon>Musca</taxon>
    </lineage>
</organism>
<reference evidence="3" key="2">
    <citation type="submission" date="2025-04" db="UniProtKB">
        <authorList>
            <consortium name="RefSeq"/>
        </authorList>
    </citation>
    <scope>IDENTIFICATION</scope>
    <source>
        <strain evidence="3">Aabys</strain>
    </source>
</reference>
<dbReference type="STRING" id="7370.A0A1I8M4R0"/>
<evidence type="ECO:0000313" key="1">
    <source>
        <dbReference type="EnsemblMetazoa" id="MDOA001204-PA"/>
    </source>
</evidence>
<dbReference type="OrthoDB" id="6774326at2759"/>
<sequence>MLNICDTAPTTSGLRWNAYHLHIPLYVLDVIRLFQDHPKYAKGIQEEHIVAMLEKEPFANGDIAAQVKTALRELTAIGFVRYVAQQGFRTLGPFAKLSQARTKRQQDKAWEYLHDMHKTSLSDLKAFPNLRSKAGI</sequence>
<protein>
    <submittedName>
        <fullName evidence="3">Uncharacterized protein LOC101892657</fullName>
    </submittedName>
</protein>
<reference evidence="1" key="1">
    <citation type="submission" date="2020-05" db="UniProtKB">
        <authorList>
            <consortium name="EnsemblMetazoa"/>
        </authorList>
    </citation>
    <scope>IDENTIFICATION</scope>
    <source>
        <strain evidence="1">Aabys</strain>
    </source>
</reference>
<dbReference type="RefSeq" id="XP_005178492.1">
    <property type="nucleotide sequence ID" value="XM_005178435.2"/>
</dbReference>
<dbReference type="EnsemblMetazoa" id="MDOA001204-RA">
    <property type="protein sequence ID" value="MDOA001204-PA"/>
    <property type="gene ID" value="MDOA001204"/>
</dbReference>
<dbReference type="VEuPathDB" id="VectorBase:MDOMA2_006842"/>
<gene>
    <name evidence="1" type="primary">101892657</name>
    <name evidence="3" type="synonym">LOC101892657</name>
</gene>
<name>A0A1I8M4R0_MUSDO</name>
<evidence type="ECO:0000313" key="2">
    <source>
        <dbReference type="Proteomes" id="UP001652621"/>
    </source>
</evidence>
<dbReference type="KEGG" id="mde:101892657"/>
<dbReference type="GeneID" id="101892657"/>